<organism evidence="2 3">
    <name type="scientific">Zwartia hollandica</name>
    <dbReference type="NCBI Taxonomy" id="324606"/>
    <lineage>
        <taxon>Bacteria</taxon>
        <taxon>Pseudomonadati</taxon>
        <taxon>Pseudomonadota</taxon>
        <taxon>Betaproteobacteria</taxon>
        <taxon>Burkholderiales</taxon>
        <taxon>Alcaligenaceae</taxon>
        <taxon>Zwartia</taxon>
    </lineage>
</organism>
<feature type="transmembrane region" description="Helical" evidence="1">
    <location>
        <begin position="67"/>
        <end position="87"/>
    </location>
</feature>
<evidence type="ECO:0000313" key="2">
    <source>
        <dbReference type="EMBL" id="MBZ1350142.1"/>
    </source>
</evidence>
<reference evidence="2" key="1">
    <citation type="submission" date="2021-07" db="EMBL/GenBank/DDBJ databases">
        <title>New genus and species of the family Alcaligenaceae.</title>
        <authorList>
            <person name="Hahn M.W."/>
        </authorList>
    </citation>
    <scope>NUCLEOTIDE SEQUENCE</scope>
    <source>
        <strain evidence="2">LF4-65</strain>
    </source>
</reference>
<sequence>MNNALIKPILLVVPITIFVIEYFFIQKIYPLYYDSDPAYQYLLNGLLILQGNTPYHIDHPGTPVQTLIAGVIYISWWFAKSFGLLGINLDISVGMYPEVYLRIVSYILVSLNCIASYILGTQLLKTTSRIGISLFVQAGSIAFAVTFTRMSYPEPEALLILASMLLIASLTPAIFFNRSETHAASINRSILAGVICGFGIAVKLTFIPMLGMLFLLRSTKSILISFLTAALAWLVFISPMIKELPRFFNWIGGIARHSGHYGSGKAEFIDPSQIIPRLKGLTQIFELWFFVAFLLSCVVIYLTVAVFSRSDLKGSRIASLWGLACTPIILCTICVGQTILVLKHPGARYMLPALIIQSIGLIWIVLNLPNPDIKREYRRFGSGILALMGFALMLNAANGAYQQLSAERALFSKDMNSIESYIAKFDKPVLIGTYGCRLPQCALSFGLGYAPATNPKVGDVLTDFYDFNIWAKKLVIKGRGFFELSLIAQELQKNRSVLLVTNQPTEQLKSFNLKLLYSGPAQSLYLVLGLNPP</sequence>
<feature type="transmembrane region" description="Helical" evidence="1">
    <location>
        <begin position="380"/>
        <end position="401"/>
    </location>
</feature>
<dbReference type="RefSeq" id="WP_259660538.1">
    <property type="nucleotide sequence ID" value="NZ_JAHXRI010000006.1"/>
</dbReference>
<dbReference type="AlphaFoldDB" id="A0A953N9E8"/>
<keyword evidence="1" id="KW-0472">Membrane</keyword>
<feature type="transmembrane region" description="Helical" evidence="1">
    <location>
        <begin position="158"/>
        <end position="177"/>
    </location>
</feature>
<feature type="transmembrane region" description="Helical" evidence="1">
    <location>
        <begin position="6"/>
        <end position="25"/>
    </location>
</feature>
<proteinExistence type="predicted"/>
<feature type="transmembrane region" description="Helical" evidence="1">
    <location>
        <begin position="287"/>
        <end position="308"/>
    </location>
</feature>
<gene>
    <name evidence="2" type="ORF">KZZ10_05745</name>
</gene>
<feature type="transmembrane region" description="Helical" evidence="1">
    <location>
        <begin position="189"/>
        <end position="216"/>
    </location>
</feature>
<comment type="caution">
    <text evidence="2">The sequence shown here is derived from an EMBL/GenBank/DDBJ whole genome shotgun (WGS) entry which is preliminary data.</text>
</comment>
<keyword evidence="1" id="KW-0812">Transmembrane</keyword>
<feature type="transmembrane region" description="Helical" evidence="1">
    <location>
        <begin position="99"/>
        <end position="120"/>
    </location>
</feature>
<feature type="transmembrane region" description="Helical" evidence="1">
    <location>
        <begin position="349"/>
        <end position="368"/>
    </location>
</feature>
<feature type="transmembrane region" description="Helical" evidence="1">
    <location>
        <begin position="132"/>
        <end position="152"/>
    </location>
</feature>
<evidence type="ECO:0000313" key="3">
    <source>
        <dbReference type="Proteomes" id="UP000739565"/>
    </source>
</evidence>
<dbReference type="EMBL" id="JAHXRI010000006">
    <property type="protein sequence ID" value="MBZ1350142.1"/>
    <property type="molecule type" value="Genomic_DNA"/>
</dbReference>
<keyword evidence="1" id="KW-1133">Transmembrane helix</keyword>
<protein>
    <submittedName>
        <fullName evidence="2">Uncharacterized protein</fullName>
    </submittedName>
</protein>
<accession>A0A953N9E8</accession>
<name>A0A953N9E8_9BURK</name>
<dbReference type="Proteomes" id="UP000739565">
    <property type="component" value="Unassembled WGS sequence"/>
</dbReference>
<feature type="transmembrane region" description="Helical" evidence="1">
    <location>
        <begin position="320"/>
        <end position="342"/>
    </location>
</feature>
<feature type="transmembrane region" description="Helical" evidence="1">
    <location>
        <begin position="222"/>
        <end position="241"/>
    </location>
</feature>
<keyword evidence="3" id="KW-1185">Reference proteome</keyword>
<evidence type="ECO:0000256" key="1">
    <source>
        <dbReference type="SAM" id="Phobius"/>
    </source>
</evidence>